<comment type="caution">
    <text evidence="1">The sequence shown here is derived from an EMBL/GenBank/DDBJ whole genome shotgun (WGS) entry which is preliminary data.</text>
</comment>
<proteinExistence type="predicted"/>
<organism evidence="1">
    <name type="scientific">Sesamum radiatum</name>
    <name type="common">Black benniseed</name>
    <dbReference type="NCBI Taxonomy" id="300843"/>
    <lineage>
        <taxon>Eukaryota</taxon>
        <taxon>Viridiplantae</taxon>
        <taxon>Streptophyta</taxon>
        <taxon>Embryophyta</taxon>
        <taxon>Tracheophyta</taxon>
        <taxon>Spermatophyta</taxon>
        <taxon>Magnoliopsida</taxon>
        <taxon>eudicotyledons</taxon>
        <taxon>Gunneridae</taxon>
        <taxon>Pentapetalae</taxon>
        <taxon>asterids</taxon>
        <taxon>lamiids</taxon>
        <taxon>Lamiales</taxon>
        <taxon>Pedaliaceae</taxon>
        <taxon>Sesamum</taxon>
    </lineage>
</organism>
<reference evidence="1" key="2">
    <citation type="journal article" date="2024" name="Plant">
        <title>Genomic evolution and insights into agronomic trait innovations of Sesamum species.</title>
        <authorList>
            <person name="Miao H."/>
            <person name="Wang L."/>
            <person name="Qu L."/>
            <person name="Liu H."/>
            <person name="Sun Y."/>
            <person name="Le M."/>
            <person name="Wang Q."/>
            <person name="Wei S."/>
            <person name="Zheng Y."/>
            <person name="Lin W."/>
            <person name="Duan Y."/>
            <person name="Cao H."/>
            <person name="Xiong S."/>
            <person name="Wang X."/>
            <person name="Wei L."/>
            <person name="Li C."/>
            <person name="Ma Q."/>
            <person name="Ju M."/>
            <person name="Zhao R."/>
            <person name="Li G."/>
            <person name="Mu C."/>
            <person name="Tian Q."/>
            <person name="Mei H."/>
            <person name="Zhang T."/>
            <person name="Gao T."/>
            <person name="Zhang H."/>
        </authorList>
    </citation>
    <scope>NUCLEOTIDE SEQUENCE</scope>
    <source>
        <strain evidence="1">G02</strain>
    </source>
</reference>
<dbReference type="PANTHER" id="PTHR33116:SF86">
    <property type="entry name" value="REVERSE TRANSCRIPTASE DOMAIN-CONTAINING PROTEIN"/>
    <property type="match status" value="1"/>
</dbReference>
<evidence type="ECO:0000313" key="1">
    <source>
        <dbReference type="EMBL" id="KAL0340492.1"/>
    </source>
</evidence>
<dbReference type="AlphaFoldDB" id="A0AAW2NAF7"/>
<gene>
    <name evidence="1" type="ORF">Sradi_4566000</name>
</gene>
<protein>
    <recommendedName>
        <fullName evidence="2">Reverse transcriptase zinc-binding domain-containing protein</fullName>
    </recommendedName>
</protein>
<dbReference type="EMBL" id="JACGWJ010000020">
    <property type="protein sequence ID" value="KAL0340492.1"/>
    <property type="molecule type" value="Genomic_DNA"/>
</dbReference>
<dbReference type="PANTHER" id="PTHR33116">
    <property type="entry name" value="REVERSE TRANSCRIPTASE ZINC-BINDING DOMAIN-CONTAINING PROTEIN-RELATED-RELATED"/>
    <property type="match status" value="1"/>
</dbReference>
<evidence type="ECO:0008006" key="2">
    <source>
        <dbReference type="Google" id="ProtNLM"/>
    </source>
</evidence>
<accession>A0AAW2NAF7</accession>
<sequence length="346" mass="40126">MSTFLFPRKTCLKLDAIIQRFWWKAETIENGDQFLALRSWKSICLLKNKGGLGLRNFSDFNKALVSKLAWQIFQKLEKLWCQVIIAKYLRTGTELFSSVQVQEASWIWHDVVKCAKIIQLGACMPVSTHSNIRIWEDPWIPTIEDAQHIFLRCPFSEKLWMLSKWQVRLHPLSHLRLREWFLIISDPKSTFFPPDCNQQEFITAWALTLELTWKERNDRLHGKEAQPLEVIAQLIHKSTTKYADARVSRKICSFDNCAWSPPPPGWIKINTDIALKDNQCVTAIVAQSHQCRLILAETKEVWFSDANLAELRAIRIAALRAICSDFENVIFLVGLGKCNPMDQRKS</sequence>
<name>A0AAW2NAF7_SESRA</name>
<reference evidence="1" key="1">
    <citation type="submission" date="2020-06" db="EMBL/GenBank/DDBJ databases">
        <authorList>
            <person name="Li T."/>
            <person name="Hu X."/>
            <person name="Zhang T."/>
            <person name="Song X."/>
            <person name="Zhang H."/>
            <person name="Dai N."/>
            <person name="Sheng W."/>
            <person name="Hou X."/>
            <person name="Wei L."/>
        </authorList>
    </citation>
    <scope>NUCLEOTIDE SEQUENCE</scope>
    <source>
        <strain evidence="1">G02</strain>
        <tissue evidence="1">Leaf</tissue>
    </source>
</reference>